<name>A0AAN6WZT6_9PEZI</name>
<evidence type="ECO:0000313" key="5">
    <source>
        <dbReference type="Proteomes" id="UP001302126"/>
    </source>
</evidence>
<evidence type="ECO:0000313" key="4">
    <source>
        <dbReference type="EMBL" id="KAK4190678.1"/>
    </source>
</evidence>
<reference evidence="4" key="1">
    <citation type="journal article" date="2023" name="Mol. Phylogenet. Evol.">
        <title>Genome-scale phylogeny and comparative genomics of the fungal order Sordariales.</title>
        <authorList>
            <person name="Hensen N."/>
            <person name="Bonometti L."/>
            <person name="Westerberg I."/>
            <person name="Brannstrom I.O."/>
            <person name="Guillou S."/>
            <person name="Cros-Aarteil S."/>
            <person name="Calhoun S."/>
            <person name="Haridas S."/>
            <person name="Kuo A."/>
            <person name="Mondo S."/>
            <person name="Pangilinan J."/>
            <person name="Riley R."/>
            <person name="LaButti K."/>
            <person name="Andreopoulos B."/>
            <person name="Lipzen A."/>
            <person name="Chen C."/>
            <person name="Yan M."/>
            <person name="Daum C."/>
            <person name="Ng V."/>
            <person name="Clum A."/>
            <person name="Steindorff A."/>
            <person name="Ohm R.A."/>
            <person name="Martin F."/>
            <person name="Silar P."/>
            <person name="Natvig D.O."/>
            <person name="Lalanne C."/>
            <person name="Gautier V."/>
            <person name="Ament-Velasquez S.L."/>
            <person name="Kruys A."/>
            <person name="Hutchinson M.I."/>
            <person name="Powell A.J."/>
            <person name="Barry K."/>
            <person name="Miller A.N."/>
            <person name="Grigoriev I.V."/>
            <person name="Debuchy R."/>
            <person name="Gladieux P."/>
            <person name="Hiltunen Thoren M."/>
            <person name="Johannesson H."/>
        </authorList>
    </citation>
    <scope>NUCLEOTIDE SEQUENCE</scope>
    <source>
        <strain evidence="4">PSN309</strain>
    </source>
</reference>
<feature type="region of interest" description="Disordered" evidence="1">
    <location>
        <begin position="479"/>
        <end position="540"/>
    </location>
</feature>
<sequence>MASRLSTLATLLLLLTPQLVSSLQVTPNSPCASKCMDSPTLDTSDPNSSNTRNSDIVCEDAKYASAAGTKFKDCMTCLEESSFSQGSESDAMWFLYNIRYAASYCMFGLHNDTAVLGSTPCTTSHACGPLRGSVEHGMLDQKKMTTYSYCSFGDQDHTNYERCHSCLSAEKKTTYLASFFVAMEAGCQQKPAPGTLLGLSDKVFSGNEITIVDPAEAAKESEKPAPLPTTVIIGIVVGVVVLLLVAAGVTFVCLRKRKNRINRASAQADFYRDFNARPQTLSFQCQTHMMPPRLWPGNEEGLSAVAESPADTQARRSSMWKGDPDSMPTYQAQESAPYYQHPDDITGISKKAAFASVPLHNITTNIPPTSPPQVYTASSEKVYYSPSDFKSPMSADSVRSTAALLPAIKPYVPAEHGVHNNASPTPQSAVSFTSSTPGLGMTPLLKSDGWTQQRLSYVAPQQVQQQQQPQRPQRPTIKLSMSEHVPPPPPAPAPSQGGIGLGLSLGVASIGKNKNGKTTPTGSPVESMEIKTAFKAPPRR</sequence>
<gene>
    <name evidence="4" type="ORF">QBC35DRAFT_63096</name>
</gene>
<keyword evidence="5" id="KW-1185">Reference proteome</keyword>
<evidence type="ECO:0000256" key="2">
    <source>
        <dbReference type="SAM" id="Phobius"/>
    </source>
</evidence>
<accession>A0AAN6WZT6</accession>
<feature type="chain" id="PRO_5043004652" description="LPXTG-domain-containing protein" evidence="3">
    <location>
        <begin position="23"/>
        <end position="540"/>
    </location>
</feature>
<keyword evidence="2" id="KW-0812">Transmembrane</keyword>
<protein>
    <recommendedName>
        <fullName evidence="6">LPXTG-domain-containing protein</fullName>
    </recommendedName>
</protein>
<keyword evidence="3" id="KW-0732">Signal</keyword>
<reference evidence="4" key="2">
    <citation type="submission" date="2023-05" db="EMBL/GenBank/DDBJ databases">
        <authorList>
            <consortium name="Lawrence Berkeley National Laboratory"/>
            <person name="Steindorff A."/>
            <person name="Hensen N."/>
            <person name="Bonometti L."/>
            <person name="Westerberg I."/>
            <person name="Brannstrom I.O."/>
            <person name="Guillou S."/>
            <person name="Cros-Aarteil S."/>
            <person name="Calhoun S."/>
            <person name="Haridas S."/>
            <person name="Kuo A."/>
            <person name="Mondo S."/>
            <person name="Pangilinan J."/>
            <person name="Riley R."/>
            <person name="Labutti K."/>
            <person name="Andreopoulos B."/>
            <person name="Lipzen A."/>
            <person name="Chen C."/>
            <person name="Yanf M."/>
            <person name="Daum C."/>
            <person name="Ng V."/>
            <person name="Clum A."/>
            <person name="Ohm R."/>
            <person name="Martin F."/>
            <person name="Silar P."/>
            <person name="Natvig D."/>
            <person name="Lalanne C."/>
            <person name="Gautier V."/>
            <person name="Ament-Velasquez S.L."/>
            <person name="Kruys A."/>
            <person name="Hutchinson M.I."/>
            <person name="Powell A.J."/>
            <person name="Barry K."/>
            <person name="Miller A.N."/>
            <person name="Grigoriev I.V."/>
            <person name="Debuchy R."/>
            <person name="Gladieux P."/>
            <person name="Thoren M.H."/>
            <person name="Johannesson H."/>
        </authorList>
    </citation>
    <scope>NUCLEOTIDE SEQUENCE</scope>
    <source>
        <strain evidence="4">PSN309</strain>
    </source>
</reference>
<proteinExistence type="predicted"/>
<evidence type="ECO:0000256" key="1">
    <source>
        <dbReference type="SAM" id="MobiDB-lite"/>
    </source>
</evidence>
<keyword evidence="2" id="KW-1133">Transmembrane helix</keyword>
<feature type="signal peptide" evidence="3">
    <location>
        <begin position="1"/>
        <end position="22"/>
    </location>
</feature>
<organism evidence="4 5">
    <name type="scientific">Podospora australis</name>
    <dbReference type="NCBI Taxonomy" id="1536484"/>
    <lineage>
        <taxon>Eukaryota</taxon>
        <taxon>Fungi</taxon>
        <taxon>Dikarya</taxon>
        <taxon>Ascomycota</taxon>
        <taxon>Pezizomycotina</taxon>
        <taxon>Sordariomycetes</taxon>
        <taxon>Sordariomycetidae</taxon>
        <taxon>Sordariales</taxon>
        <taxon>Podosporaceae</taxon>
        <taxon>Podospora</taxon>
    </lineage>
</organism>
<dbReference type="AlphaFoldDB" id="A0AAN6WZT6"/>
<feature type="transmembrane region" description="Helical" evidence="2">
    <location>
        <begin position="231"/>
        <end position="254"/>
    </location>
</feature>
<dbReference type="EMBL" id="MU864364">
    <property type="protein sequence ID" value="KAK4190678.1"/>
    <property type="molecule type" value="Genomic_DNA"/>
</dbReference>
<keyword evidence="2" id="KW-0472">Membrane</keyword>
<feature type="region of interest" description="Disordered" evidence="1">
    <location>
        <begin position="308"/>
        <end position="327"/>
    </location>
</feature>
<evidence type="ECO:0000256" key="3">
    <source>
        <dbReference type="SAM" id="SignalP"/>
    </source>
</evidence>
<comment type="caution">
    <text evidence="4">The sequence shown here is derived from an EMBL/GenBank/DDBJ whole genome shotgun (WGS) entry which is preliminary data.</text>
</comment>
<evidence type="ECO:0008006" key="6">
    <source>
        <dbReference type="Google" id="ProtNLM"/>
    </source>
</evidence>
<dbReference type="Proteomes" id="UP001302126">
    <property type="component" value="Unassembled WGS sequence"/>
</dbReference>